<dbReference type="AlphaFoldDB" id="S8D230"/>
<dbReference type="GO" id="GO:0005516">
    <property type="term" value="F:calmodulin binding"/>
    <property type="evidence" value="ECO:0007669"/>
    <property type="project" value="UniProtKB-KW"/>
</dbReference>
<dbReference type="SMART" id="SM00015">
    <property type="entry name" value="IQ"/>
    <property type="match status" value="2"/>
</dbReference>
<evidence type="ECO:0000256" key="2">
    <source>
        <dbReference type="ARBA" id="ARBA00024341"/>
    </source>
</evidence>
<keyword evidence="1" id="KW-0112">Calmodulin-binding</keyword>
<evidence type="ECO:0000256" key="1">
    <source>
        <dbReference type="ARBA" id="ARBA00022860"/>
    </source>
</evidence>
<evidence type="ECO:0008006" key="6">
    <source>
        <dbReference type="Google" id="ProtNLM"/>
    </source>
</evidence>
<dbReference type="Proteomes" id="UP000015453">
    <property type="component" value="Unassembled WGS sequence"/>
</dbReference>
<dbReference type="PROSITE" id="PS50096">
    <property type="entry name" value="IQ"/>
    <property type="match status" value="2"/>
</dbReference>
<dbReference type="PANTHER" id="PTHR32295">
    <property type="entry name" value="IQ-DOMAIN 5-RELATED"/>
    <property type="match status" value="1"/>
</dbReference>
<proteinExistence type="inferred from homology"/>
<evidence type="ECO:0000256" key="3">
    <source>
        <dbReference type="SAM" id="MobiDB-lite"/>
    </source>
</evidence>
<sequence length="227" mass="24791">CCYPMGKSPGSWIKAVLFRKKHSKSRSSKNGSNDKRVSVRASEDPEGDSLVISSPRRLPQHETSNVGYENGTPTSISTATSFAASQSMESRSYSVLLSDADKQTQNQAAAKAQAAFRGYLARRAFRALKGIIRLQAVIRGHLVRRQAVATLFCMQAIVKLQAVVRRQNVRLSSATQNFHFHFPRFCALILIITGECGSKINSESCSKCISSSAPSCCADCHAFKLSV</sequence>
<feature type="compositionally biased region" description="Polar residues" evidence="3">
    <location>
        <begin position="61"/>
        <end position="73"/>
    </location>
</feature>
<dbReference type="OrthoDB" id="694295at2759"/>
<dbReference type="PANTHER" id="PTHR32295:SF281">
    <property type="entry name" value="PROTEIN IQ-DOMAIN 31"/>
    <property type="match status" value="1"/>
</dbReference>
<feature type="region of interest" description="Disordered" evidence="3">
    <location>
        <begin position="21"/>
        <end position="73"/>
    </location>
</feature>
<dbReference type="EMBL" id="AUSU01001267">
    <property type="protein sequence ID" value="EPS71426.1"/>
    <property type="molecule type" value="Genomic_DNA"/>
</dbReference>
<protein>
    <recommendedName>
        <fullName evidence="6">DUF4005 domain-containing protein</fullName>
    </recommendedName>
</protein>
<comment type="caution">
    <text evidence="4">The sequence shown here is derived from an EMBL/GenBank/DDBJ whole genome shotgun (WGS) entry which is preliminary data.</text>
</comment>
<accession>S8D230</accession>
<evidence type="ECO:0000313" key="5">
    <source>
        <dbReference type="Proteomes" id="UP000015453"/>
    </source>
</evidence>
<dbReference type="InterPro" id="IPR000048">
    <property type="entry name" value="IQ_motif_EF-hand-BS"/>
</dbReference>
<organism evidence="4 5">
    <name type="scientific">Genlisea aurea</name>
    <dbReference type="NCBI Taxonomy" id="192259"/>
    <lineage>
        <taxon>Eukaryota</taxon>
        <taxon>Viridiplantae</taxon>
        <taxon>Streptophyta</taxon>
        <taxon>Embryophyta</taxon>
        <taxon>Tracheophyta</taxon>
        <taxon>Spermatophyta</taxon>
        <taxon>Magnoliopsida</taxon>
        <taxon>eudicotyledons</taxon>
        <taxon>Gunneridae</taxon>
        <taxon>Pentapetalae</taxon>
        <taxon>asterids</taxon>
        <taxon>lamiids</taxon>
        <taxon>Lamiales</taxon>
        <taxon>Lentibulariaceae</taxon>
        <taxon>Genlisea</taxon>
    </lineage>
</organism>
<dbReference type="Pfam" id="PF00612">
    <property type="entry name" value="IQ"/>
    <property type="match status" value="3"/>
</dbReference>
<reference evidence="4 5" key="1">
    <citation type="journal article" date="2013" name="BMC Genomics">
        <title>The miniature genome of a carnivorous plant Genlisea aurea contains a low number of genes and short non-coding sequences.</title>
        <authorList>
            <person name="Leushkin E.V."/>
            <person name="Sutormin R.A."/>
            <person name="Nabieva E.R."/>
            <person name="Penin A.A."/>
            <person name="Kondrashov A.S."/>
            <person name="Logacheva M.D."/>
        </authorList>
    </citation>
    <scope>NUCLEOTIDE SEQUENCE [LARGE SCALE GENOMIC DNA]</scope>
</reference>
<comment type="similarity">
    <text evidence="2">Belongs to the IQD family.</text>
</comment>
<name>S8D230_9LAMI</name>
<feature type="compositionally biased region" description="Basic and acidic residues" evidence="3">
    <location>
        <begin position="32"/>
        <end position="43"/>
    </location>
</feature>
<gene>
    <name evidence="4" type="ORF">M569_03338</name>
</gene>
<feature type="non-terminal residue" evidence="4">
    <location>
        <position position="1"/>
    </location>
</feature>
<keyword evidence="5" id="KW-1185">Reference proteome</keyword>
<evidence type="ECO:0000313" key="4">
    <source>
        <dbReference type="EMBL" id="EPS71426.1"/>
    </source>
</evidence>